<sequence>MRFQNFPFGESAAVKGSGAVFHHSSEERGQLKKNLVYIQTAKQSDKPSFLRCISQVTSEDDADLNWGLLRYSSQKCRVLHRFDGGTENVQICYKTFVDGSHNI</sequence>
<name>A0A1Y1MTG7_PHOPY</name>
<dbReference type="AlphaFoldDB" id="A0A1Y1MTG7"/>
<accession>A0A1Y1MTG7</accession>
<proteinExistence type="predicted"/>
<organism evidence="1">
    <name type="scientific">Photinus pyralis</name>
    <name type="common">Common eastern firefly</name>
    <name type="synonym">Lampyris pyralis</name>
    <dbReference type="NCBI Taxonomy" id="7054"/>
    <lineage>
        <taxon>Eukaryota</taxon>
        <taxon>Metazoa</taxon>
        <taxon>Ecdysozoa</taxon>
        <taxon>Arthropoda</taxon>
        <taxon>Hexapoda</taxon>
        <taxon>Insecta</taxon>
        <taxon>Pterygota</taxon>
        <taxon>Neoptera</taxon>
        <taxon>Endopterygota</taxon>
        <taxon>Coleoptera</taxon>
        <taxon>Polyphaga</taxon>
        <taxon>Elateriformia</taxon>
        <taxon>Elateroidea</taxon>
        <taxon>Lampyridae</taxon>
        <taxon>Lampyrinae</taxon>
        <taxon>Photinus</taxon>
    </lineage>
</organism>
<protein>
    <submittedName>
        <fullName evidence="1">Uncharacterized protein</fullName>
    </submittedName>
</protein>
<evidence type="ECO:0000313" key="1">
    <source>
        <dbReference type="EMBL" id="JAV87780.1"/>
    </source>
</evidence>
<reference evidence="1" key="1">
    <citation type="journal article" date="2016" name="Sci. Rep.">
        <title>Molecular characterization of firefly nuptial gifts: a multi-omics approach sheds light on postcopulatory sexual selection.</title>
        <authorList>
            <person name="Al-Wathiqui N."/>
            <person name="Fallon T.R."/>
            <person name="South A."/>
            <person name="Weng J.K."/>
            <person name="Lewis S.M."/>
        </authorList>
    </citation>
    <scope>NUCLEOTIDE SEQUENCE</scope>
</reference>
<dbReference type="EMBL" id="GEZM01024510">
    <property type="protein sequence ID" value="JAV87780.1"/>
    <property type="molecule type" value="Transcribed_RNA"/>
</dbReference>